<organism evidence="1">
    <name type="scientific">viral metagenome</name>
    <dbReference type="NCBI Taxonomy" id="1070528"/>
    <lineage>
        <taxon>unclassified sequences</taxon>
        <taxon>metagenomes</taxon>
        <taxon>organismal metagenomes</taxon>
    </lineage>
</organism>
<dbReference type="EMBL" id="MN739509">
    <property type="protein sequence ID" value="QHT09285.1"/>
    <property type="molecule type" value="Genomic_DNA"/>
</dbReference>
<dbReference type="AlphaFoldDB" id="A0A6C0D0Q2"/>
<reference evidence="1" key="1">
    <citation type="journal article" date="2020" name="Nature">
        <title>Giant virus diversity and host interactions through global metagenomics.</title>
        <authorList>
            <person name="Schulz F."/>
            <person name="Roux S."/>
            <person name="Paez-Espino D."/>
            <person name="Jungbluth S."/>
            <person name="Walsh D.A."/>
            <person name="Denef V.J."/>
            <person name="McMahon K.D."/>
            <person name="Konstantinidis K.T."/>
            <person name="Eloe-Fadrosh E.A."/>
            <person name="Kyrpides N.C."/>
            <person name="Woyke T."/>
        </authorList>
    </citation>
    <scope>NUCLEOTIDE SEQUENCE</scope>
    <source>
        <strain evidence="1">GVMAG-M-3300023110-24</strain>
    </source>
</reference>
<protein>
    <submittedName>
        <fullName evidence="1">Uncharacterized protein</fullName>
    </submittedName>
</protein>
<name>A0A6C0D0Q2_9ZZZZ</name>
<accession>A0A6C0D0Q2</accession>
<evidence type="ECO:0000313" key="1">
    <source>
        <dbReference type="EMBL" id="QHT09285.1"/>
    </source>
</evidence>
<proteinExistence type="predicted"/>
<sequence>MLEKLSQEHFEHIINLLIMYNSMTPPDKEVYLTEKSVMEAYNFMKTQGKDIAKKLNL</sequence>